<dbReference type="Proteomes" id="UP000265520">
    <property type="component" value="Unassembled WGS sequence"/>
</dbReference>
<keyword evidence="3" id="KW-1185">Reference proteome</keyword>
<protein>
    <submittedName>
        <fullName evidence="2">Uncharacterized protein</fullName>
    </submittedName>
</protein>
<evidence type="ECO:0000313" key="3">
    <source>
        <dbReference type="Proteomes" id="UP000265520"/>
    </source>
</evidence>
<dbReference type="EMBL" id="LXQA010279758">
    <property type="protein sequence ID" value="MCI40442.1"/>
    <property type="molecule type" value="Genomic_DNA"/>
</dbReference>
<evidence type="ECO:0000313" key="2">
    <source>
        <dbReference type="EMBL" id="MCI40442.1"/>
    </source>
</evidence>
<feature type="region of interest" description="Disordered" evidence="1">
    <location>
        <begin position="26"/>
        <end position="66"/>
    </location>
</feature>
<evidence type="ECO:0000256" key="1">
    <source>
        <dbReference type="SAM" id="MobiDB-lite"/>
    </source>
</evidence>
<feature type="non-terminal residue" evidence="2">
    <location>
        <position position="1"/>
    </location>
</feature>
<dbReference type="AlphaFoldDB" id="A0A392RWA3"/>
<comment type="caution">
    <text evidence="2">The sequence shown here is derived from an EMBL/GenBank/DDBJ whole genome shotgun (WGS) entry which is preliminary data.</text>
</comment>
<name>A0A392RWA3_9FABA</name>
<proteinExistence type="predicted"/>
<accession>A0A392RWA3</accession>
<feature type="compositionally biased region" description="Polar residues" evidence="1">
    <location>
        <begin position="26"/>
        <end position="46"/>
    </location>
</feature>
<organism evidence="2 3">
    <name type="scientific">Trifolium medium</name>
    <dbReference type="NCBI Taxonomy" id="97028"/>
    <lineage>
        <taxon>Eukaryota</taxon>
        <taxon>Viridiplantae</taxon>
        <taxon>Streptophyta</taxon>
        <taxon>Embryophyta</taxon>
        <taxon>Tracheophyta</taxon>
        <taxon>Spermatophyta</taxon>
        <taxon>Magnoliopsida</taxon>
        <taxon>eudicotyledons</taxon>
        <taxon>Gunneridae</taxon>
        <taxon>Pentapetalae</taxon>
        <taxon>rosids</taxon>
        <taxon>fabids</taxon>
        <taxon>Fabales</taxon>
        <taxon>Fabaceae</taxon>
        <taxon>Papilionoideae</taxon>
        <taxon>50 kb inversion clade</taxon>
        <taxon>NPAAA clade</taxon>
        <taxon>Hologalegina</taxon>
        <taxon>IRL clade</taxon>
        <taxon>Trifolieae</taxon>
        <taxon>Trifolium</taxon>
    </lineage>
</organism>
<reference evidence="2 3" key="1">
    <citation type="journal article" date="2018" name="Front. Plant Sci.">
        <title>Red Clover (Trifolium pratense) and Zigzag Clover (T. medium) - A Picture of Genomic Similarities and Differences.</title>
        <authorList>
            <person name="Dluhosova J."/>
            <person name="Istvanek J."/>
            <person name="Nedelnik J."/>
            <person name="Repkova J."/>
        </authorList>
    </citation>
    <scope>NUCLEOTIDE SEQUENCE [LARGE SCALE GENOMIC DNA]</scope>
    <source>
        <strain evidence="3">cv. 10/8</strain>
        <tissue evidence="2">Leaf</tissue>
    </source>
</reference>
<sequence>TSTSVHTNSTSILTVQHSIFNRSEGSSSYLTNLTDAPTTNTRSDNFSSSSSHNFVAQVHLAPNKRH</sequence>